<sequence>MELQIGSDGLICGRCIPFKTLKIIVLSGSGLILTMCLIIEILVYINKGKVNDADTGDYSSTAASSTLFFFNVQMYMGIVGGISTLFGIGGILNNNKCLLGCFNTFNCCLFWVFGLVYLIVSFFSKISDFTKLSGCSLSYDLEREALYKKASLSLCQDNCECYFSGTVSKDQSKYVINFSPTDTTMAVNFQQCPQSFDSNQLIMSQLKQSETFYECSGWCTKYPIQLFNNVNSKISSSNACKTTIEDYWNKFRQILQYTSFLIAFFFVLMFGFTCIYCFYPKGDPKNDENTKIRLINQ</sequence>
<dbReference type="RefSeq" id="XP_001425603.1">
    <property type="nucleotide sequence ID" value="XM_001425566.1"/>
</dbReference>
<proteinExistence type="predicted"/>
<feature type="transmembrane region" description="Helical" evidence="1">
    <location>
        <begin position="65"/>
        <end position="92"/>
    </location>
</feature>
<name>A0BI38_PARTE</name>
<dbReference type="AlphaFoldDB" id="A0BI38"/>
<feature type="transmembrane region" description="Helical" evidence="1">
    <location>
        <begin position="254"/>
        <end position="279"/>
    </location>
</feature>
<feature type="transmembrane region" description="Helical" evidence="1">
    <location>
        <begin position="104"/>
        <end position="123"/>
    </location>
</feature>
<dbReference type="HOGENOM" id="CLU_053789_0_0_1"/>
<keyword evidence="1" id="KW-0472">Membrane</keyword>
<dbReference type="KEGG" id="ptm:GSPATT00029241001"/>
<evidence type="ECO:0000313" key="3">
    <source>
        <dbReference type="Proteomes" id="UP000000600"/>
    </source>
</evidence>
<keyword evidence="3" id="KW-1185">Reference proteome</keyword>
<evidence type="ECO:0000256" key="1">
    <source>
        <dbReference type="SAM" id="Phobius"/>
    </source>
</evidence>
<keyword evidence="1" id="KW-1133">Transmembrane helix</keyword>
<evidence type="ECO:0008006" key="4">
    <source>
        <dbReference type="Google" id="ProtNLM"/>
    </source>
</evidence>
<feature type="transmembrane region" description="Helical" evidence="1">
    <location>
        <begin position="23"/>
        <end position="45"/>
    </location>
</feature>
<reference evidence="2 3" key="1">
    <citation type="journal article" date="2006" name="Nature">
        <title>Global trends of whole-genome duplications revealed by the ciliate Paramecium tetraurelia.</title>
        <authorList>
            <consortium name="Genoscope"/>
            <person name="Aury J.-M."/>
            <person name="Jaillon O."/>
            <person name="Duret L."/>
            <person name="Noel B."/>
            <person name="Jubin C."/>
            <person name="Porcel B.M."/>
            <person name="Segurens B."/>
            <person name="Daubin V."/>
            <person name="Anthouard V."/>
            <person name="Aiach N."/>
            <person name="Arnaiz O."/>
            <person name="Billaut A."/>
            <person name="Beisson J."/>
            <person name="Blanc I."/>
            <person name="Bouhouche K."/>
            <person name="Camara F."/>
            <person name="Duharcourt S."/>
            <person name="Guigo R."/>
            <person name="Gogendeau D."/>
            <person name="Katinka M."/>
            <person name="Keller A.-M."/>
            <person name="Kissmehl R."/>
            <person name="Klotz C."/>
            <person name="Koll F."/>
            <person name="Le Moue A."/>
            <person name="Lepere C."/>
            <person name="Malinsky S."/>
            <person name="Nowacki M."/>
            <person name="Nowak J.K."/>
            <person name="Plattner H."/>
            <person name="Poulain J."/>
            <person name="Ruiz F."/>
            <person name="Serrano V."/>
            <person name="Zagulski M."/>
            <person name="Dessen P."/>
            <person name="Betermier M."/>
            <person name="Weissenbach J."/>
            <person name="Scarpelli C."/>
            <person name="Schachter V."/>
            <person name="Sperling L."/>
            <person name="Meyer E."/>
            <person name="Cohen J."/>
            <person name="Wincker P."/>
        </authorList>
    </citation>
    <scope>NUCLEOTIDE SEQUENCE [LARGE SCALE GENOMIC DNA]</scope>
    <source>
        <strain evidence="2 3">Stock d4-2</strain>
    </source>
</reference>
<dbReference type="EMBL" id="CT867996">
    <property type="protein sequence ID" value="CAK58205.1"/>
    <property type="molecule type" value="Genomic_DNA"/>
</dbReference>
<keyword evidence="1" id="KW-0812">Transmembrane</keyword>
<protein>
    <recommendedName>
        <fullName evidence="4">Tetraspanin family protein</fullName>
    </recommendedName>
</protein>
<dbReference type="OrthoDB" id="300831at2759"/>
<dbReference type="Proteomes" id="UP000000600">
    <property type="component" value="Unassembled WGS sequence"/>
</dbReference>
<dbReference type="GeneID" id="5011387"/>
<organism evidence="2 3">
    <name type="scientific">Paramecium tetraurelia</name>
    <dbReference type="NCBI Taxonomy" id="5888"/>
    <lineage>
        <taxon>Eukaryota</taxon>
        <taxon>Sar</taxon>
        <taxon>Alveolata</taxon>
        <taxon>Ciliophora</taxon>
        <taxon>Intramacronucleata</taxon>
        <taxon>Oligohymenophorea</taxon>
        <taxon>Peniculida</taxon>
        <taxon>Parameciidae</taxon>
        <taxon>Paramecium</taxon>
    </lineage>
</organism>
<accession>A0BI38</accession>
<dbReference type="OMA" id="CECYFSG"/>
<evidence type="ECO:0000313" key="2">
    <source>
        <dbReference type="EMBL" id="CAK58205.1"/>
    </source>
</evidence>
<dbReference type="InParanoid" id="A0BI38"/>
<gene>
    <name evidence="2" type="ORF">GSPATT00029241001</name>
</gene>